<protein>
    <submittedName>
        <fullName evidence="2">Uncharacterized protein</fullName>
    </submittedName>
</protein>
<feature type="compositionally biased region" description="Acidic residues" evidence="1">
    <location>
        <begin position="75"/>
        <end position="95"/>
    </location>
</feature>
<dbReference type="AlphaFoldDB" id="A0AA40FNA1"/>
<sequence length="120" mass="13391">MEIGSSTPRCLCTGKNWQATKATMEKNAQSKDNGLQPLRTENLRIHVTSPIIAITANQSSLASACKLKRRRIEEEKEEEEEEEEKEEDEEEEEGLPDGVRQIVIPKQIGGGLFAVASFYA</sequence>
<reference evidence="2" key="1">
    <citation type="submission" date="2021-10" db="EMBL/GenBank/DDBJ databases">
        <title>Melipona bicolor Genome sequencing and assembly.</title>
        <authorList>
            <person name="Araujo N.S."/>
            <person name="Arias M.C."/>
        </authorList>
    </citation>
    <scope>NUCLEOTIDE SEQUENCE</scope>
    <source>
        <strain evidence="2">USP_2M_L1-L4_2017</strain>
        <tissue evidence="2">Whole body</tissue>
    </source>
</reference>
<organism evidence="2 3">
    <name type="scientific">Melipona bicolor</name>
    <dbReference type="NCBI Taxonomy" id="60889"/>
    <lineage>
        <taxon>Eukaryota</taxon>
        <taxon>Metazoa</taxon>
        <taxon>Ecdysozoa</taxon>
        <taxon>Arthropoda</taxon>
        <taxon>Hexapoda</taxon>
        <taxon>Insecta</taxon>
        <taxon>Pterygota</taxon>
        <taxon>Neoptera</taxon>
        <taxon>Endopterygota</taxon>
        <taxon>Hymenoptera</taxon>
        <taxon>Apocrita</taxon>
        <taxon>Aculeata</taxon>
        <taxon>Apoidea</taxon>
        <taxon>Anthophila</taxon>
        <taxon>Apidae</taxon>
        <taxon>Melipona</taxon>
    </lineage>
</organism>
<proteinExistence type="predicted"/>
<comment type="caution">
    <text evidence="2">The sequence shown here is derived from an EMBL/GenBank/DDBJ whole genome shotgun (WGS) entry which is preliminary data.</text>
</comment>
<feature type="region of interest" description="Disordered" evidence="1">
    <location>
        <begin position="69"/>
        <end position="100"/>
    </location>
</feature>
<evidence type="ECO:0000313" key="2">
    <source>
        <dbReference type="EMBL" id="KAK1122247.1"/>
    </source>
</evidence>
<evidence type="ECO:0000313" key="3">
    <source>
        <dbReference type="Proteomes" id="UP001177670"/>
    </source>
</evidence>
<dbReference type="Proteomes" id="UP001177670">
    <property type="component" value="Unassembled WGS sequence"/>
</dbReference>
<evidence type="ECO:0000256" key="1">
    <source>
        <dbReference type="SAM" id="MobiDB-lite"/>
    </source>
</evidence>
<dbReference type="EMBL" id="JAHYIQ010000023">
    <property type="protein sequence ID" value="KAK1122247.1"/>
    <property type="molecule type" value="Genomic_DNA"/>
</dbReference>
<keyword evidence="3" id="KW-1185">Reference proteome</keyword>
<accession>A0AA40FNA1</accession>
<name>A0AA40FNA1_9HYME</name>
<gene>
    <name evidence="2" type="ORF">K0M31_009470</name>
</gene>